<evidence type="ECO:0000256" key="2">
    <source>
        <dbReference type="PROSITE-ProRule" id="PRU00176"/>
    </source>
</evidence>
<dbReference type="Pfam" id="PF00076">
    <property type="entry name" value="RRM_1"/>
    <property type="match status" value="1"/>
</dbReference>
<feature type="compositionally biased region" description="Basic and acidic residues" evidence="3">
    <location>
        <begin position="93"/>
        <end position="124"/>
    </location>
</feature>
<dbReference type="PROSITE" id="PS50102">
    <property type="entry name" value="RRM"/>
    <property type="match status" value="2"/>
</dbReference>
<sequence length="663" mass="74940">MSVGEEHKIWIGGLDWNTREKSIERSVQSVLGSDVKVSSVKLLFDKETGKSKGYAFVGFLHEEHAKRALEKMDGMDIDGRKVKVNDVKNKEFKESAPRANYSRDSERLADGDRYANERDSDRGSKPHKQSRRYRVAVTGLPESFTWDKLKDFLRDGTSGGNTIQYANITHPGFGVGDFITEEARDTAIVSLDNTTVDGCRIRVKIWDNNDSTKHLDDEYAEPQGSDRFGSEGYQTGRATYYEKGGTRRSRSAGSGQPADGAYDQYDELVDEKAYRVRTMHSAYPEDRGDAYEKGPQTGRGSIRGNERGHLVESDDYGQGYSRKKPVKEYMDNAQRYSERVGVVVDDEEGVYGSRLVSSSREVGVAGVSRHEKRFAADDGATRAYIHVDADGSMKERAGMRRVKKVYVDNSGYEGGYEQGYAEVEVGGYRRGSLTKLPTARMMEEEERYQYEQPRYMKGRRPYPGAAEGYEDDGYYEGEFLEEEPYERAGAVRYVVRGRPLRYMEGIVRDQYSDPARPLRPVVLGVPGGRPQAFDGYEEDYLDEQYEDMPPRATSFNRAAIMSAGIHRGQYPEEYDDEYFEPAPRHPSSTRSMKRALNVSEVEPGYEEDYAARPSKARNSGYEASTKVTGYAEEDVAPARSARPKTEHVLEGRKTGRGSRYEQH</sequence>
<keyword evidence="6" id="KW-1185">Reference proteome</keyword>
<dbReference type="Gene3D" id="3.30.70.330">
    <property type="match status" value="2"/>
</dbReference>
<dbReference type="Proteomes" id="UP000232323">
    <property type="component" value="Unassembled WGS sequence"/>
</dbReference>
<feature type="region of interest" description="Disordered" evidence="3">
    <location>
        <begin position="240"/>
        <end position="262"/>
    </location>
</feature>
<reference evidence="5 6" key="1">
    <citation type="submission" date="2017-08" db="EMBL/GenBank/DDBJ databases">
        <title>Acidophilic green algal genome provides insights into adaptation to an acidic environment.</title>
        <authorList>
            <person name="Hirooka S."/>
            <person name="Hirose Y."/>
            <person name="Kanesaki Y."/>
            <person name="Higuchi S."/>
            <person name="Fujiwara T."/>
            <person name="Onuma R."/>
            <person name="Era A."/>
            <person name="Ohbayashi R."/>
            <person name="Uzuka A."/>
            <person name="Nozaki H."/>
            <person name="Yoshikawa H."/>
            <person name="Miyagishima S.Y."/>
        </authorList>
    </citation>
    <scope>NUCLEOTIDE SEQUENCE [LARGE SCALE GENOMIC DNA]</scope>
    <source>
        <strain evidence="5 6">NIES-2499</strain>
    </source>
</reference>
<feature type="domain" description="RRM" evidence="4">
    <location>
        <begin position="7"/>
        <end position="89"/>
    </location>
</feature>
<feature type="compositionally biased region" description="Basic and acidic residues" evidence="3">
    <location>
        <begin position="643"/>
        <end position="663"/>
    </location>
</feature>
<dbReference type="InterPro" id="IPR012677">
    <property type="entry name" value="Nucleotide-bd_a/b_plait_sf"/>
</dbReference>
<name>A0A250XLW9_9CHLO</name>
<protein>
    <recommendedName>
        <fullName evidence="4">RRM domain-containing protein</fullName>
    </recommendedName>
</protein>
<organism evidence="5 6">
    <name type="scientific">Chlamydomonas eustigma</name>
    <dbReference type="NCBI Taxonomy" id="1157962"/>
    <lineage>
        <taxon>Eukaryota</taxon>
        <taxon>Viridiplantae</taxon>
        <taxon>Chlorophyta</taxon>
        <taxon>core chlorophytes</taxon>
        <taxon>Chlorophyceae</taxon>
        <taxon>CS clade</taxon>
        <taxon>Chlamydomonadales</taxon>
        <taxon>Chlamydomonadaceae</taxon>
        <taxon>Chlamydomonas</taxon>
    </lineage>
</organism>
<dbReference type="EMBL" id="BEGY01000115">
    <property type="protein sequence ID" value="GAX84068.1"/>
    <property type="molecule type" value="Genomic_DNA"/>
</dbReference>
<dbReference type="InterPro" id="IPR050502">
    <property type="entry name" value="Euk_RNA-bind_prot"/>
</dbReference>
<dbReference type="GO" id="GO:0003729">
    <property type="term" value="F:mRNA binding"/>
    <property type="evidence" value="ECO:0007669"/>
    <property type="project" value="TreeGrafter"/>
</dbReference>
<dbReference type="PANTHER" id="PTHR48025">
    <property type="entry name" value="OS02G0815200 PROTEIN"/>
    <property type="match status" value="1"/>
</dbReference>
<dbReference type="SMART" id="SM00360">
    <property type="entry name" value="RRM"/>
    <property type="match status" value="2"/>
</dbReference>
<dbReference type="InterPro" id="IPR035979">
    <property type="entry name" value="RBD_domain_sf"/>
</dbReference>
<accession>A0A250XLW9</accession>
<feature type="domain" description="RRM" evidence="4">
    <location>
        <begin position="133"/>
        <end position="208"/>
    </location>
</feature>
<evidence type="ECO:0000313" key="6">
    <source>
        <dbReference type="Proteomes" id="UP000232323"/>
    </source>
</evidence>
<dbReference type="InterPro" id="IPR000504">
    <property type="entry name" value="RRM_dom"/>
</dbReference>
<feature type="region of interest" description="Disordered" evidence="3">
    <location>
        <begin position="285"/>
        <end position="322"/>
    </location>
</feature>
<evidence type="ECO:0000313" key="5">
    <source>
        <dbReference type="EMBL" id="GAX84068.1"/>
    </source>
</evidence>
<dbReference type="SUPFAM" id="SSF54928">
    <property type="entry name" value="RNA-binding domain, RBD"/>
    <property type="match status" value="1"/>
</dbReference>
<feature type="region of interest" description="Disordered" evidence="3">
    <location>
        <begin position="93"/>
        <end position="132"/>
    </location>
</feature>
<feature type="region of interest" description="Disordered" evidence="3">
    <location>
        <begin position="605"/>
        <end position="663"/>
    </location>
</feature>
<dbReference type="AlphaFoldDB" id="A0A250XLW9"/>
<comment type="caution">
    <text evidence="5">The sequence shown here is derived from an EMBL/GenBank/DDBJ whole genome shotgun (WGS) entry which is preliminary data.</text>
</comment>
<keyword evidence="1 2" id="KW-0694">RNA-binding</keyword>
<evidence type="ECO:0000256" key="1">
    <source>
        <dbReference type="ARBA" id="ARBA00022884"/>
    </source>
</evidence>
<evidence type="ECO:0000256" key="3">
    <source>
        <dbReference type="SAM" id="MobiDB-lite"/>
    </source>
</evidence>
<dbReference type="STRING" id="1157962.A0A250XLW9"/>
<dbReference type="PANTHER" id="PTHR48025:SF1">
    <property type="entry name" value="RRM DOMAIN-CONTAINING PROTEIN"/>
    <property type="match status" value="1"/>
</dbReference>
<gene>
    <name evidence="5" type="ORF">CEUSTIGMA_g11492.t1</name>
</gene>
<dbReference type="OrthoDB" id="546586at2759"/>
<evidence type="ECO:0000259" key="4">
    <source>
        <dbReference type="PROSITE" id="PS50102"/>
    </source>
</evidence>
<proteinExistence type="predicted"/>